<dbReference type="NCBIfam" id="TIGR02595">
    <property type="entry name" value="PEP_CTERM"/>
    <property type="match status" value="1"/>
</dbReference>
<dbReference type="Proteomes" id="UP000315010">
    <property type="component" value="Unassembled WGS sequence"/>
</dbReference>
<reference evidence="2 3" key="1">
    <citation type="submission" date="2019-02" db="EMBL/GenBank/DDBJ databases">
        <title>Deep-cultivation of Planctomycetes and their phenomic and genomic characterization uncovers novel biology.</title>
        <authorList>
            <person name="Wiegand S."/>
            <person name="Jogler M."/>
            <person name="Boedeker C."/>
            <person name="Pinto D."/>
            <person name="Vollmers J."/>
            <person name="Rivas-Marin E."/>
            <person name="Kohn T."/>
            <person name="Peeters S.H."/>
            <person name="Heuer A."/>
            <person name="Rast P."/>
            <person name="Oberbeckmann S."/>
            <person name="Bunk B."/>
            <person name="Jeske O."/>
            <person name="Meyerdierks A."/>
            <person name="Storesund J.E."/>
            <person name="Kallscheuer N."/>
            <person name="Luecker S."/>
            <person name="Lage O.M."/>
            <person name="Pohl T."/>
            <person name="Merkel B.J."/>
            <person name="Hornburger P."/>
            <person name="Mueller R.-W."/>
            <person name="Bruemmer F."/>
            <person name="Labrenz M."/>
            <person name="Spormann A.M."/>
            <person name="Op Den Camp H."/>
            <person name="Overmann J."/>
            <person name="Amann R."/>
            <person name="Jetten M.S.M."/>
            <person name="Mascher T."/>
            <person name="Medema M.H."/>
            <person name="Devos D.P."/>
            <person name="Kaster A.-K."/>
            <person name="Ovreas L."/>
            <person name="Rohde M."/>
            <person name="Galperin M.Y."/>
            <person name="Jogler C."/>
        </authorList>
    </citation>
    <scope>NUCLEOTIDE SEQUENCE [LARGE SCALE GENOMIC DNA]</scope>
    <source>
        <strain evidence="2 3">CA13</strain>
    </source>
</reference>
<organism evidence="2 3">
    <name type="scientific">Novipirellula herctigrandis</name>
    <dbReference type="NCBI Taxonomy" id="2527986"/>
    <lineage>
        <taxon>Bacteria</taxon>
        <taxon>Pseudomonadati</taxon>
        <taxon>Planctomycetota</taxon>
        <taxon>Planctomycetia</taxon>
        <taxon>Pirellulales</taxon>
        <taxon>Pirellulaceae</taxon>
        <taxon>Novipirellula</taxon>
    </lineage>
</organism>
<name>A0A5C5Z1E6_9BACT</name>
<dbReference type="AlphaFoldDB" id="A0A5C5Z1E6"/>
<evidence type="ECO:0000256" key="1">
    <source>
        <dbReference type="SAM" id="SignalP"/>
    </source>
</evidence>
<dbReference type="EMBL" id="SJPJ01000001">
    <property type="protein sequence ID" value="TWT81134.1"/>
    <property type="molecule type" value="Genomic_DNA"/>
</dbReference>
<evidence type="ECO:0000313" key="2">
    <source>
        <dbReference type="EMBL" id="TWT81134.1"/>
    </source>
</evidence>
<evidence type="ECO:0000313" key="3">
    <source>
        <dbReference type="Proteomes" id="UP000315010"/>
    </source>
</evidence>
<evidence type="ECO:0008006" key="4">
    <source>
        <dbReference type="Google" id="ProtNLM"/>
    </source>
</evidence>
<dbReference type="InterPro" id="IPR013424">
    <property type="entry name" value="Ice-binding_C"/>
</dbReference>
<gene>
    <name evidence="2" type="ORF">CA13_25820</name>
</gene>
<accession>A0A5C5Z1E6</accession>
<keyword evidence="3" id="KW-1185">Reference proteome</keyword>
<protein>
    <recommendedName>
        <fullName evidence="4">PEP-CTERM protein-sorting domain-containing protein</fullName>
    </recommendedName>
</protein>
<feature type="signal peptide" evidence="1">
    <location>
        <begin position="1"/>
        <end position="20"/>
    </location>
</feature>
<dbReference type="OrthoDB" id="9915201at2"/>
<feature type="chain" id="PRO_5022934375" description="PEP-CTERM protein-sorting domain-containing protein" evidence="1">
    <location>
        <begin position="21"/>
        <end position="354"/>
    </location>
</feature>
<proteinExistence type="predicted"/>
<dbReference type="RefSeq" id="WP_146396807.1">
    <property type="nucleotide sequence ID" value="NZ_SJPJ01000001.1"/>
</dbReference>
<comment type="caution">
    <text evidence="2">The sequence shown here is derived from an EMBL/GenBank/DDBJ whole genome shotgun (WGS) entry which is preliminary data.</text>
</comment>
<keyword evidence="1" id="KW-0732">Signal</keyword>
<sequence length="354" mass="36170" precursor="true">MLKKFFAVMAILVLAAPAQAGVLGNYLTFDGFRDTVKDQSVGMVIDSGLGNIGVLGVGDLVQGMYRIDTVAASGKPEANLGSTDPSIYGVYSFEVKAVGSSGTDSILKFGTVSAANVSNSLSSMLNASGLAGSVAGLTDNPASSLVATDATFAIVENLANVPVSAMQTGAGTMLNVGAIGGQISSGNGWNVGMLMGFDATDDFHEIRFQTVSVLDVITNPLSPSLVSFTGTELLDLTKLAQVNVLDDAAGTSTNYGDFKGVYSVISHNFGNGTIFLPQVETTLSNPIGLGYGDVSTTSPTSVGTATAAETANGWLFADTANFKINAVPEPASIIGFACLSAILATSRKRKSITA</sequence>